<dbReference type="EMBL" id="MU806378">
    <property type="protein sequence ID" value="KAJ3835782.1"/>
    <property type="molecule type" value="Genomic_DNA"/>
</dbReference>
<accession>A0AA38UAM4</accession>
<feature type="non-terminal residue" evidence="1">
    <location>
        <position position="115"/>
    </location>
</feature>
<reference evidence="1" key="1">
    <citation type="submission" date="2022-08" db="EMBL/GenBank/DDBJ databases">
        <authorList>
            <consortium name="DOE Joint Genome Institute"/>
            <person name="Min B."/>
            <person name="Riley R."/>
            <person name="Sierra-Patev S."/>
            <person name="Naranjo-Ortiz M."/>
            <person name="Looney B."/>
            <person name="Konkel Z."/>
            <person name="Slot J.C."/>
            <person name="Sakamoto Y."/>
            <person name="Steenwyk J.L."/>
            <person name="Rokas A."/>
            <person name="Carro J."/>
            <person name="Camarero S."/>
            <person name="Ferreira P."/>
            <person name="Molpeceres G."/>
            <person name="Ruiz-Duenas F.J."/>
            <person name="Serrano A."/>
            <person name="Henrissat B."/>
            <person name="Drula E."/>
            <person name="Hughes K.W."/>
            <person name="Mata J.L."/>
            <person name="Ishikawa N.K."/>
            <person name="Vargas-Isla R."/>
            <person name="Ushijima S."/>
            <person name="Smith C.A."/>
            <person name="Ahrendt S."/>
            <person name="Andreopoulos W."/>
            <person name="He G."/>
            <person name="Labutti K."/>
            <person name="Lipzen A."/>
            <person name="Ng V."/>
            <person name="Sandor L."/>
            <person name="Barry K."/>
            <person name="Martinez A.T."/>
            <person name="Xiao Y."/>
            <person name="Gibbons J.G."/>
            <person name="Terashima K."/>
            <person name="Hibbett D.S."/>
            <person name="Grigoriev I.V."/>
        </authorList>
    </citation>
    <scope>NUCLEOTIDE SEQUENCE</scope>
    <source>
        <strain evidence="1">TFB9207</strain>
    </source>
</reference>
<name>A0AA38UAM4_9AGAR</name>
<feature type="non-terminal residue" evidence="1">
    <location>
        <position position="1"/>
    </location>
</feature>
<gene>
    <name evidence="1" type="ORF">F5878DRAFT_495429</name>
</gene>
<comment type="caution">
    <text evidence="1">The sequence shown here is derived from an EMBL/GenBank/DDBJ whole genome shotgun (WGS) entry which is preliminary data.</text>
</comment>
<dbReference type="Proteomes" id="UP001163846">
    <property type="component" value="Unassembled WGS sequence"/>
</dbReference>
<keyword evidence="2" id="KW-1185">Reference proteome</keyword>
<protein>
    <submittedName>
        <fullName evidence="1">Uncharacterized protein</fullName>
    </submittedName>
</protein>
<evidence type="ECO:0000313" key="1">
    <source>
        <dbReference type="EMBL" id="KAJ3835782.1"/>
    </source>
</evidence>
<evidence type="ECO:0000313" key="2">
    <source>
        <dbReference type="Proteomes" id="UP001163846"/>
    </source>
</evidence>
<proteinExistence type="predicted"/>
<sequence length="115" mass="12389">LWIGVRRASLSYKDACTAAEAATSLLTGSGLDDFEIAFRETVVIHCLRPDPPQPTVPSGISLEESSMFAFCKPFTHLLGLPISSSASDGTGALYLRDSKDSDQLYLLTCSHVVRP</sequence>
<dbReference type="AlphaFoldDB" id="A0AA38UAM4"/>
<organism evidence="1 2">
    <name type="scientific">Lentinula raphanica</name>
    <dbReference type="NCBI Taxonomy" id="153919"/>
    <lineage>
        <taxon>Eukaryota</taxon>
        <taxon>Fungi</taxon>
        <taxon>Dikarya</taxon>
        <taxon>Basidiomycota</taxon>
        <taxon>Agaricomycotina</taxon>
        <taxon>Agaricomycetes</taxon>
        <taxon>Agaricomycetidae</taxon>
        <taxon>Agaricales</taxon>
        <taxon>Marasmiineae</taxon>
        <taxon>Omphalotaceae</taxon>
        <taxon>Lentinula</taxon>
    </lineage>
</organism>